<evidence type="ECO:0000313" key="2">
    <source>
        <dbReference type="EMBL" id="WQJ54075.1"/>
    </source>
</evidence>
<feature type="region of interest" description="Disordered" evidence="1">
    <location>
        <begin position="20"/>
        <end position="42"/>
    </location>
</feature>
<name>A0ABZ0Z7H8_9CAUD</name>
<dbReference type="EMBL" id="OR769218">
    <property type="protein sequence ID" value="WQJ54075.1"/>
    <property type="molecule type" value="Genomic_DNA"/>
</dbReference>
<reference evidence="2 3" key="1">
    <citation type="submission" date="2023-11" db="EMBL/GenBank/DDBJ databases">
        <authorList>
            <person name="Cook R."/>
            <person name="Crisci M."/>
            <person name="Pye H."/>
            <person name="Adriaenssens E."/>
            <person name="Santini J."/>
        </authorList>
    </citation>
    <scope>NUCLEOTIDE SEQUENCE [LARGE SCALE GENOMIC DNA]</scope>
    <source>
        <strain evidence="2">Lak_Megaphage_RVC_AP1_GC26</strain>
    </source>
</reference>
<evidence type="ECO:0000256" key="1">
    <source>
        <dbReference type="SAM" id="MobiDB-lite"/>
    </source>
</evidence>
<accession>A0ABZ0Z7H8</accession>
<sequence>MFNMYDEANIDLEEMMYLHDVENEDDTEDTSNENEDDISNEVEDDYVLTQSFLDRQSRLLDNEKIKMKVFHKPSEKIFKGIVLGKCQGFTDKYVFSMYEVIDGKEVEPLKTKIFNLKDITKEK</sequence>
<dbReference type="Proteomes" id="UP001346559">
    <property type="component" value="Segment"/>
</dbReference>
<evidence type="ECO:0000313" key="3">
    <source>
        <dbReference type="Proteomes" id="UP001346559"/>
    </source>
</evidence>
<protein>
    <submittedName>
        <fullName evidence="2">Uncharacterized protein</fullName>
    </submittedName>
</protein>
<feature type="compositionally biased region" description="Acidic residues" evidence="1">
    <location>
        <begin position="22"/>
        <end position="42"/>
    </location>
</feature>
<proteinExistence type="predicted"/>
<keyword evidence="3" id="KW-1185">Reference proteome</keyword>
<organism evidence="2 3">
    <name type="scientific">phage Lak_Megaphage_RVC_AP1_GC26</name>
    <dbReference type="NCBI Taxonomy" id="3109224"/>
    <lineage>
        <taxon>Viruses</taxon>
        <taxon>Duplodnaviria</taxon>
        <taxon>Heunggongvirae</taxon>
        <taxon>Uroviricota</taxon>
        <taxon>Caudoviricetes</taxon>
        <taxon>Caudoviricetes code 15 clade</taxon>
    </lineage>
</organism>